<reference evidence="6 7" key="1">
    <citation type="journal article" date="2018" name="Int. J. Syst. Evol. Microbiol.">
        <title>Lactobacillus paragasseri sp. nov., a sister taxon of Lactobacillus gasseri, based on whole-genome sequence analyses.</title>
        <authorList>
            <person name="Tanizawa Y."/>
            <person name="Tada I."/>
            <person name="Kobayashi H."/>
            <person name="Endo A."/>
            <person name="Maeno S."/>
            <person name="Toyoda A."/>
            <person name="Arita M."/>
            <person name="Nakamura Y."/>
            <person name="Sakamoto M."/>
            <person name="Ohkuma M."/>
            <person name="Tohno M."/>
        </authorList>
    </citation>
    <scope>NUCLEOTIDE SEQUENCE [LARGE SCALE GENOMIC DNA]</scope>
    <source>
        <strain evidence="6 7">JCM 1025</strain>
    </source>
</reference>
<dbReference type="InterPro" id="IPR047640">
    <property type="entry name" value="RpiR-like"/>
</dbReference>
<dbReference type="InterPro" id="IPR046348">
    <property type="entry name" value="SIS_dom_sf"/>
</dbReference>
<accession>A0AB33ZW92</accession>
<feature type="domain" description="SIS" evidence="5">
    <location>
        <begin position="113"/>
        <end position="253"/>
    </location>
</feature>
<evidence type="ECO:0000259" key="5">
    <source>
        <dbReference type="PROSITE" id="PS51464"/>
    </source>
</evidence>
<evidence type="ECO:0000256" key="1">
    <source>
        <dbReference type="ARBA" id="ARBA00023015"/>
    </source>
</evidence>
<dbReference type="InterPro" id="IPR000281">
    <property type="entry name" value="HTH_RpiR"/>
</dbReference>
<dbReference type="GO" id="GO:0003700">
    <property type="term" value="F:DNA-binding transcription factor activity"/>
    <property type="evidence" value="ECO:0007669"/>
    <property type="project" value="InterPro"/>
</dbReference>
<keyword evidence="2" id="KW-0238">DNA-binding</keyword>
<keyword evidence="1" id="KW-0805">Transcription regulation</keyword>
<dbReference type="InterPro" id="IPR009057">
    <property type="entry name" value="Homeodomain-like_sf"/>
</dbReference>
<dbReference type="PANTHER" id="PTHR30514:SF21">
    <property type="entry name" value="RPIR-FAMILY TRANSCRIPTIONAL REGULATOR"/>
    <property type="match status" value="1"/>
</dbReference>
<dbReference type="Pfam" id="PF01418">
    <property type="entry name" value="HTH_6"/>
    <property type="match status" value="1"/>
</dbReference>
<comment type="caution">
    <text evidence="6">The sequence shown here is derived from an EMBL/GenBank/DDBJ whole genome shotgun (WGS) entry which is preliminary data.</text>
</comment>
<proteinExistence type="predicted"/>
<dbReference type="CDD" id="cd05013">
    <property type="entry name" value="SIS_RpiR"/>
    <property type="match status" value="1"/>
</dbReference>
<dbReference type="InterPro" id="IPR035472">
    <property type="entry name" value="RpiR-like_SIS"/>
</dbReference>
<dbReference type="PROSITE" id="PS51071">
    <property type="entry name" value="HTH_RPIR"/>
    <property type="match status" value="1"/>
</dbReference>
<dbReference type="SUPFAM" id="SSF53697">
    <property type="entry name" value="SIS domain"/>
    <property type="match status" value="1"/>
</dbReference>
<dbReference type="Gene3D" id="1.10.10.10">
    <property type="entry name" value="Winged helix-like DNA-binding domain superfamily/Winged helix DNA-binding domain"/>
    <property type="match status" value="1"/>
</dbReference>
<dbReference type="Pfam" id="PF01380">
    <property type="entry name" value="SIS"/>
    <property type="match status" value="1"/>
</dbReference>
<gene>
    <name evidence="6" type="primary">rpiR</name>
    <name evidence="6" type="ORF">LJCM1025_10310</name>
</gene>
<name>A0AB33ZW92_LACGS</name>
<dbReference type="PROSITE" id="PS51464">
    <property type="entry name" value="SIS"/>
    <property type="match status" value="1"/>
</dbReference>
<sequence>MEKQLINIPSLIKDKEANLTDIDKRIASYFTQNEHKKYASKDVAQDLFISESSLSRFAKKLGFNGYREFIFEVKREHDAEKNLDELTEFAIHTYQKMLNNTYKIVNDHQMSKIARLLNEKPRVFVYGIGSSGLVAKEFCFRFIRLGLDIDALTDDNEVAMNISRINENSLILGISISGKTREIIEGLKIAKEKGATVILLTSAQNAQDYDFIDEFVPLAHLRNLTASYTISPQFPALIMTDIIYTHYLNLNRTEKMDALQESFNRIDYKFE</sequence>
<dbReference type="PANTHER" id="PTHR30514">
    <property type="entry name" value="GLUCOKINASE"/>
    <property type="match status" value="1"/>
</dbReference>
<evidence type="ECO:0000256" key="3">
    <source>
        <dbReference type="ARBA" id="ARBA00023163"/>
    </source>
</evidence>
<dbReference type="SUPFAM" id="SSF46689">
    <property type="entry name" value="Homeodomain-like"/>
    <property type="match status" value="1"/>
</dbReference>
<dbReference type="GO" id="GO:1901135">
    <property type="term" value="P:carbohydrate derivative metabolic process"/>
    <property type="evidence" value="ECO:0007669"/>
    <property type="project" value="InterPro"/>
</dbReference>
<organism evidence="6 7">
    <name type="scientific">Lactobacillus gasseri</name>
    <dbReference type="NCBI Taxonomy" id="1596"/>
    <lineage>
        <taxon>Bacteria</taxon>
        <taxon>Bacillati</taxon>
        <taxon>Bacillota</taxon>
        <taxon>Bacilli</taxon>
        <taxon>Lactobacillales</taxon>
        <taxon>Lactobacillaceae</taxon>
        <taxon>Lactobacillus</taxon>
    </lineage>
</organism>
<evidence type="ECO:0000259" key="4">
    <source>
        <dbReference type="PROSITE" id="PS51071"/>
    </source>
</evidence>
<evidence type="ECO:0000256" key="2">
    <source>
        <dbReference type="ARBA" id="ARBA00023125"/>
    </source>
</evidence>
<dbReference type="GO" id="GO:0097367">
    <property type="term" value="F:carbohydrate derivative binding"/>
    <property type="evidence" value="ECO:0007669"/>
    <property type="project" value="InterPro"/>
</dbReference>
<evidence type="ECO:0000313" key="7">
    <source>
        <dbReference type="Proteomes" id="UP000250668"/>
    </source>
</evidence>
<dbReference type="Proteomes" id="UP000250668">
    <property type="component" value="Unassembled WGS sequence"/>
</dbReference>
<dbReference type="AlphaFoldDB" id="A0AB33ZW92"/>
<dbReference type="EMBL" id="BEXJ01000002">
    <property type="protein sequence ID" value="GBA96444.1"/>
    <property type="molecule type" value="Genomic_DNA"/>
</dbReference>
<dbReference type="InterPro" id="IPR001347">
    <property type="entry name" value="SIS_dom"/>
</dbReference>
<protein>
    <submittedName>
        <fullName evidence="6">RpiR family transcriptional regulator</fullName>
    </submittedName>
</protein>
<feature type="domain" description="HTH rpiR-type" evidence="4">
    <location>
        <begin position="6"/>
        <end position="80"/>
    </location>
</feature>
<dbReference type="GO" id="GO:0003677">
    <property type="term" value="F:DNA binding"/>
    <property type="evidence" value="ECO:0007669"/>
    <property type="project" value="UniProtKB-KW"/>
</dbReference>
<dbReference type="InterPro" id="IPR036388">
    <property type="entry name" value="WH-like_DNA-bd_sf"/>
</dbReference>
<keyword evidence="3" id="KW-0804">Transcription</keyword>
<dbReference type="RefSeq" id="WP_095670215.1">
    <property type="nucleotide sequence ID" value="NZ_BEXJ01000002.1"/>
</dbReference>
<dbReference type="Gene3D" id="3.40.50.10490">
    <property type="entry name" value="Glucose-6-phosphate isomerase like protein, domain 1"/>
    <property type="match status" value="1"/>
</dbReference>
<evidence type="ECO:0000313" key="6">
    <source>
        <dbReference type="EMBL" id="GBA96444.1"/>
    </source>
</evidence>